<dbReference type="Gene3D" id="3.90.79.10">
    <property type="entry name" value="Nucleoside Triphosphate Pyrophosphohydrolase"/>
    <property type="match status" value="1"/>
</dbReference>
<evidence type="ECO:0000256" key="1">
    <source>
        <dbReference type="ARBA" id="ARBA00005582"/>
    </source>
</evidence>
<dbReference type="PANTHER" id="PTHR21340:SF0">
    <property type="entry name" value="BIS(5'-NUCLEOSYL)-TETRAPHOSPHATASE [ASYMMETRICAL]"/>
    <property type="match status" value="1"/>
</dbReference>
<proteinExistence type="inferred from homology"/>
<dbReference type="EMBL" id="LOCL01000026">
    <property type="protein sequence ID" value="KUF19957.1"/>
    <property type="molecule type" value="Genomic_DNA"/>
</dbReference>
<protein>
    <submittedName>
        <fullName evidence="5">DNA mismatch repair protein MutT</fullName>
    </submittedName>
</protein>
<dbReference type="InterPro" id="IPR051325">
    <property type="entry name" value="Nudix_hydrolase_domain"/>
</dbReference>
<keyword evidence="2 3" id="KW-0378">Hydrolase</keyword>
<dbReference type="InterPro" id="IPR020084">
    <property type="entry name" value="NUDIX_hydrolase_CS"/>
</dbReference>
<dbReference type="SUPFAM" id="SSF55811">
    <property type="entry name" value="Nudix"/>
    <property type="match status" value="1"/>
</dbReference>
<accession>A0A0W7XAI2</accession>
<dbReference type="Proteomes" id="UP000054804">
    <property type="component" value="Unassembled WGS sequence"/>
</dbReference>
<comment type="similarity">
    <text evidence="1 3">Belongs to the Nudix hydrolase family.</text>
</comment>
<evidence type="ECO:0000256" key="3">
    <source>
        <dbReference type="RuleBase" id="RU003476"/>
    </source>
</evidence>
<organism evidence="5 6">
    <name type="scientific">Streptomyces silvensis</name>
    <dbReference type="NCBI Taxonomy" id="1765722"/>
    <lineage>
        <taxon>Bacteria</taxon>
        <taxon>Bacillati</taxon>
        <taxon>Actinomycetota</taxon>
        <taxon>Actinomycetes</taxon>
        <taxon>Kitasatosporales</taxon>
        <taxon>Streptomycetaceae</taxon>
        <taxon>Streptomyces</taxon>
    </lineage>
</organism>
<evidence type="ECO:0000313" key="6">
    <source>
        <dbReference type="Proteomes" id="UP000054804"/>
    </source>
</evidence>
<sequence>MTRAPGLVRAAGCVLWRPATAAGHIEVALVYRPKWNDWSWPKGKLDPGETPSQAAVREVEEETGMTCRLGAALPTARYTDAKGRPKEVHYWAAEATGGEFTPNDEVSHLMWLPPAAAHGQLTYSLDKDLVEPFLTAVGRRRQAT</sequence>
<dbReference type="InterPro" id="IPR000086">
    <property type="entry name" value="NUDIX_hydrolase_dom"/>
</dbReference>
<dbReference type="GO" id="GO:0006754">
    <property type="term" value="P:ATP biosynthetic process"/>
    <property type="evidence" value="ECO:0007669"/>
    <property type="project" value="TreeGrafter"/>
</dbReference>
<name>A0A0W7XAI2_9ACTN</name>
<evidence type="ECO:0000313" key="5">
    <source>
        <dbReference type="EMBL" id="KUF19957.1"/>
    </source>
</evidence>
<dbReference type="CDD" id="cd03673">
    <property type="entry name" value="NUDIX_Ap6A_hydrolase"/>
    <property type="match status" value="1"/>
</dbReference>
<dbReference type="RefSeq" id="WP_058846357.1">
    <property type="nucleotide sequence ID" value="NZ_LOCL01000026.1"/>
</dbReference>
<evidence type="ECO:0000259" key="4">
    <source>
        <dbReference type="PROSITE" id="PS51462"/>
    </source>
</evidence>
<dbReference type="STRING" id="1765722.AT728_05945"/>
<keyword evidence="6" id="KW-1185">Reference proteome</keyword>
<dbReference type="PRINTS" id="PR00502">
    <property type="entry name" value="NUDIXFAMILY"/>
</dbReference>
<dbReference type="AlphaFoldDB" id="A0A0W7XAI2"/>
<dbReference type="InterPro" id="IPR015797">
    <property type="entry name" value="NUDIX_hydrolase-like_dom_sf"/>
</dbReference>
<dbReference type="OrthoDB" id="4287477at2"/>
<reference evidence="5 6" key="1">
    <citation type="submission" date="2015-12" db="EMBL/GenBank/DDBJ databases">
        <title>Draft genome sequence of Streptomyces silvensis ATCC 53525, a producer of novel hormone antagonists.</title>
        <authorList>
            <person name="Johnston C.W."/>
            <person name="Li Y."/>
            <person name="Magarvey N.A."/>
        </authorList>
    </citation>
    <scope>NUCLEOTIDE SEQUENCE [LARGE SCALE GENOMIC DNA]</scope>
    <source>
        <strain evidence="5 6">ATCC 53525</strain>
    </source>
</reference>
<feature type="domain" description="Nudix hydrolase" evidence="4">
    <location>
        <begin position="6"/>
        <end position="135"/>
    </location>
</feature>
<dbReference type="GO" id="GO:0004081">
    <property type="term" value="F:bis(5'-nucleosyl)-tetraphosphatase (asymmetrical) activity"/>
    <property type="evidence" value="ECO:0007669"/>
    <property type="project" value="TreeGrafter"/>
</dbReference>
<evidence type="ECO:0000256" key="2">
    <source>
        <dbReference type="ARBA" id="ARBA00022801"/>
    </source>
</evidence>
<gene>
    <name evidence="5" type="ORF">AT728_05945</name>
</gene>
<comment type="caution">
    <text evidence="5">The sequence shown here is derived from an EMBL/GenBank/DDBJ whole genome shotgun (WGS) entry which is preliminary data.</text>
</comment>
<dbReference type="PANTHER" id="PTHR21340">
    <property type="entry name" value="DIADENOSINE 5,5-P1,P4-TETRAPHOSPHATE PYROPHOSPHOHYDROLASE MUTT"/>
    <property type="match status" value="1"/>
</dbReference>
<dbReference type="Pfam" id="PF00293">
    <property type="entry name" value="NUDIX"/>
    <property type="match status" value="1"/>
</dbReference>
<dbReference type="PROSITE" id="PS51462">
    <property type="entry name" value="NUDIX"/>
    <property type="match status" value="1"/>
</dbReference>
<dbReference type="GO" id="GO:0006167">
    <property type="term" value="P:AMP biosynthetic process"/>
    <property type="evidence" value="ECO:0007669"/>
    <property type="project" value="TreeGrafter"/>
</dbReference>
<dbReference type="InterPro" id="IPR020476">
    <property type="entry name" value="Nudix_hydrolase"/>
</dbReference>
<dbReference type="PROSITE" id="PS00893">
    <property type="entry name" value="NUDIX_BOX"/>
    <property type="match status" value="1"/>
</dbReference>